<proteinExistence type="predicted"/>
<dbReference type="Proteomes" id="UP001281147">
    <property type="component" value="Unassembled WGS sequence"/>
</dbReference>
<reference evidence="1" key="1">
    <citation type="submission" date="2023-07" db="EMBL/GenBank/DDBJ databases">
        <title>Black Yeasts Isolated from many extreme environments.</title>
        <authorList>
            <person name="Coleine C."/>
            <person name="Stajich J.E."/>
            <person name="Selbmann L."/>
        </authorList>
    </citation>
    <scope>NUCLEOTIDE SEQUENCE</scope>
    <source>
        <strain evidence="1">CCFEE 5714</strain>
    </source>
</reference>
<protein>
    <submittedName>
        <fullName evidence="1">GTPase activating protein (GAP) for Rho1p</fullName>
    </submittedName>
</protein>
<organism evidence="1 2">
    <name type="scientific">Vermiconidia calcicola</name>
    <dbReference type="NCBI Taxonomy" id="1690605"/>
    <lineage>
        <taxon>Eukaryota</taxon>
        <taxon>Fungi</taxon>
        <taxon>Dikarya</taxon>
        <taxon>Ascomycota</taxon>
        <taxon>Pezizomycotina</taxon>
        <taxon>Dothideomycetes</taxon>
        <taxon>Dothideomycetidae</taxon>
        <taxon>Mycosphaerellales</taxon>
        <taxon>Extremaceae</taxon>
        <taxon>Vermiconidia</taxon>
    </lineage>
</organism>
<keyword evidence="2" id="KW-1185">Reference proteome</keyword>
<evidence type="ECO:0000313" key="1">
    <source>
        <dbReference type="EMBL" id="KAK3691732.1"/>
    </source>
</evidence>
<dbReference type="EMBL" id="JAUTXU010000258">
    <property type="protein sequence ID" value="KAK3691732.1"/>
    <property type="molecule type" value="Genomic_DNA"/>
</dbReference>
<evidence type="ECO:0000313" key="2">
    <source>
        <dbReference type="Proteomes" id="UP001281147"/>
    </source>
</evidence>
<gene>
    <name evidence="1" type="primary">SAC7_1</name>
    <name evidence="1" type="ORF">LTR37_018460</name>
</gene>
<name>A0ACC3MGX4_9PEZI</name>
<sequence>MAHTGAPTAQASAGGPRTAPQHAPTERSEQKRNLATWWSNFKRSDKKPQDSQAPQGIFGVPLQESIRYANVAISLFNDEGNSYIYGYVPIVVAKCGVFLKEKATDVEGIFRLAGSEKRIKELKVQFDSPDRYGKGLDWTGYTVHDAANILRRYFNQLPEPIIPLDFYERFREPLRNHQAQAVGELEAQSPSVGNFDGHAAIRKYQSLITELPPLNRQLLLYILDLLAVFASKSDLNKMTTANLSAIFQPGILSHPQHDMAPPEYRLSQDVLIFLIENQDSFLIGMQGTEADPDTVREVQSGSPSKQPSTPTTPGRSKTIIGRTSSNASVGAESVRRFGGIRRNVSVSSSKRSKKSDGGPTIVAGGINSPSTPTGGVHRSNTVPSRRGGSNAASPRFSRDKNSDPSTPSPRNTSTAAIETNKLRPASLQSTPIAAAAPQFPAELDVSSSEATTPLAPHGSDTSSALTREYLTPKKDTAPLLSPPKGSAEQKTERSPSAPQSASGGRAFLDIFKQSPGSDAEGRRPNKLQKKRIPGTSISSAQSSVQSLPHEGHSDVSPRSPTAFTFPASAADVMTERAGEPSDLTLAQGSWTEGGHQAAQTTPQRGSGTTDHATLRPTASPPQSYHSATESDADMVGDDLPKEVTSPEKEKKRHRWRFSRSQNKLDSPAVQSSPNPLGTMTAQDQTTSRSTVGSYNAQPRRSFQDPTPLVPAATDATAVTPMGSPPIQPSGNDPLFSDSEREKRSGPVSWIRGKLQERKDKDAEKRARTPDRHRGGRQASDLQLPNEALPVRGKSFEQQRAASAVTMSSPSNAHAMEAAQNAAQKTGSPSTGNNTTPSATSNMNIPSTTDNMTTPFATNNMSTAPATKDPATPSVNPDMTASGSGVLETSPSTTVSPSNRTQNATNGDGKHIGEAIVESSGGEQR</sequence>
<accession>A0ACC3MGX4</accession>
<comment type="caution">
    <text evidence="1">The sequence shown here is derived from an EMBL/GenBank/DDBJ whole genome shotgun (WGS) entry which is preliminary data.</text>
</comment>